<feature type="compositionally biased region" description="Basic and acidic residues" evidence="1">
    <location>
        <begin position="26"/>
        <end position="46"/>
    </location>
</feature>
<dbReference type="AlphaFoldDB" id="A0A8C3KFY3"/>
<keyword evidence="3" id="KW-1185">Reference proteome</keyword>
<sequence>MSARARHLCYFCDYGALSLYSLGEPPPRDRHGAGDGDKAGNDGRMDMGIRRESQVWGWGQGWG</sequence>
<name>A0A8C3KFY3_9CHAR</name>
<reference evidence="2" key="1">
    <citation type="submission" date="2025-08" db="UniProtKB">
        <authorList>
            <consortium name="Ensembl"/>
        </authorList>
    </citation>
    <scope>IDENTIFICATION</scope>
</reference>
<reference evidence="2" key="2">
    <citation type="submission" date="2025-09" db="UniProtKB">
        <authorList>
            <consortium name="Ensembl"/>
        </authorList>
    </citation>
    <scope>IDENTIFICATION</scope>
</reference>
<feature type="region of interest" description="Disordered" evidence="1">
    <location>
        <begin position="25"/>
        <end position="46"/>
    </location>
</feature>
<evidence type="ECO:0000313" key="3">
    <source>
        <dbReference type="Proteomes" id="UP000694419"/>
    </source>
</evidence>
<proteinExistence type="predicted"/>
<protein>
    <submittedName>
        <fullName evidence="2">Uncharacterized protein</fullName>
    </submittedName>
</protein>
<accession>A0A8C3KFY3</accession>
<evidence type="ECO:0000313" key="2">
    <source>
        <dbReference type="Ensembl" id="ENSCPGP00000022650.1"/>
    </source>
</evidence>
<dbReference type="Ensembl" id="ENSCPGT00000024764.1">
    <property type="protein sequence ID" value="ENSCPGP00000022650.1"/>
    <property type="gene ID" value="ENSCPGG00000015734.1"/>
</dbReference>
<evidence type="ECO:0000256" key="1">
    <source>
        <dbReference type="SAM" id="MobiDB-lite"/>
    </source>
</evidence>
<dbReference type="Proteomes" id="UP000694419">
    <property type="component" value="Unplaced"/>
</dbReference>
<organism evidence="2 3">
    <name type="scientific">Calidris pygmaea</name>
    <name type="common">Spoon-billed sandpiper</name>
    <dbReference type="NCBI Taxonomy" id="425635"/>
    <lineage>
        <taxon>Eukaryota</taxon>
        <taxon>Metazoa</taxon>
        <taxon>Chordata</taxon>
        <taxon>Craniata</taxon>
        <taxon>Vertebrata</taxon>
        <taxon>Euteleostomi</taxon>
        <taxon>Archelosauria</taxon>
        <taxon>Archosauria</taxon>
        <taxon>Dinosauria</taxon>
        <taxon>Saurischia</taxon>
        <taxon>Theropoda</taxon>
        <taxon>Coelurosauria</taxon>
        <taxon>Aves</taxon>
        <taxon>Neognathae</taxon>
        <taxon>Neoaves</taxon>
        <taxon>Charadriiformes</taxon>
        <taxon>Scolopacidae</taxon>
        <taxon>Calidris</taxon>
    </lineage>
</organism>